<evidence type="ECO:0000313" key="1">
    <source>
        <dbReference type="EMBL" id="WMY18294.1"/>
    </source>
</evidence>
<sequence>MTKLFKKLFNRKQYNNSVRMSCDNCGKMTDASLPRCEHCGTYH</sequence>
<gene>
    <name evidence="1" type="ORF">P3F89_27250</name>
</gene>
<dbReference type="AlphaFoldDB" id="A0ABD8A165"/>
<geneLocation type="plasmid" evidence="1 2">
    <name>unnamed</name>
</geneLocation>
<reference evidence="1 2" key="1">
    <citation type="submission" date="2023-03" db="EMBL/GenBank/DDBJ databases">
        <title>Plant growth-promoting bacteria for biocontrol of bacterial wilt in tomato.</title>
        <authorList>
            <person name="Song J."/>
            <person name="Jin Y.J."/>
        </authorList>
    </citation>
    <scope>NUCLEOTIDE SEQUENCE [LARGE SCALE GENOMIC DNA]</scope>
    <source>
        <strain evidence="1 2">T36S-23</strain>
        <plasmid evidence="1 2">unnamed</plasmid>
    </source>
</reference>
<evidence type="ECO:0000313" key="2">
    <source>
        <dbReference type="Proteomes" id="UP001260090"/>
    </source>
</evidence>
<dbReference type="EMBL" id="CP119876">
    <property type="protein sequence ID" value="WMY18294.1"/>
    <property type="molecule type" value="Genomic_DNA"/>
</dbReference>
<protein>
    <submittedName>
        <fullName evidence="1">Zinc ribbon-containing protein</fullName>
    </submittedName>
</protein>
<dbReference type="GeneID" id="93011090"/>
<proteinExistence type="predicted"/>
<keyword evidence="1" id="KW-0614">Plasmid</keyword>
<name>A0ABD8A165_9BACI</name>
<accession>A0ABD8A165</accession>
<organism evidence="1 2">
    <name type="scientific">Bacillus tropicus</name>
    <dbReference type="NCBI Taxonomy" id="2026188"/>
    <lineage>
        <taxon>Bacteria</taxon>
        <taxon>Bacillati</taxon>
        <taxon>Bacillota</taxon>
        <taxon>Bacilli</taxon>
        <taxon>Bacillales</taxon>
        <taxon>Bacillaceae</taxon>
        <taxon>Bacillus</taxon>
        <taxon>Bacillus cereus group</taxon>
    </lineage>
</organism>
<dbReference type="RefSeq" id="WP_217491581.1">
    <property type="nucleotide sequence ID" value="NZ_CP119876.1"/>
</dbReference>
<dbReference type="Proteomes" id="UP001260090">
    <property type="component" value="Plasmid unnamed"/>
</dbReference>